<accession>R7TT75</accession>
<dbReference type="PRINTS" id="PR00080">
    <property type="entry name" value="SDRFAMILY"/>
</dbReference>
<dbReference type="AlphaFoldDB" id="R7TT75"/>
<dbReference type="FunCoup" id="R7TT75">
    <property type="interactions" value="12"/>
</dbReference>
<gene>
    <name evidence="4" type="ORF">CAPTEDRAFT_19950</name>
</gene>
<dbReference type="OMA" id="RIAMIEP"/>
<dbReference type="InterPro" id="IPR002347">
    <property type="entry name" value="SDR_fam"/>
</dbReference>
<dbReference type="PANTHER" id="PTHR43313:SF1">
    <property type="entry name" value="3BETA-HYDROXYSTEROID DEHYDROGENASE DHS-16"/>
    <property type="match status" value="1"/>
</dbReference>
<dbReference type="GO" id="GO:0016491">
    <property type="term" value="F:oxidoreductase activity"/>
    <property type="evidence" value="ECO:0007669"/>
    <property type="project" value="UniProtKB-KW"/>
</dbReference>
<dbReference type="SUPFAM" id="SSF51735">
    <property type="entry name" value="NAD(P)-binding Rossmann-fold domains"/>
    <property type="match status" value="1"/>
</dbReference>
<dbReference type="PANTHER" id="PTHR43313">
    <property type="entry name" value="SHORT-CHAIN DEHYDROGENASE/REDUCTASE FAMILY 9C"/>
    <property type="match status" value="1"/>
</dbReference>
<dbReference type="EMBL" id="AMQN01012184">
    <property type="status" value="NOT_ANNOTATED_CDS"/>
    <property type="molecule type" value="Genomic_DNA"/>
</dbReference>
<name>R7TT75_CAPTE</name>
<dbReference type="PROSITE" id="PS00061">
    <property type="entry name" value="ADH_SHORT"/>
    <property type="match status" value="1"/>
</dbReference>
<dbReference type="STRING" id="283909.R7TT75"/>
<protein>
    <submittedName>
        <fullName evidence="4 5">Uncharacterized protein</fullName>
    </submittedName>
</protein>
<dbReference type="PRINTS" id="PR00081">
    <property type="entry name" value="GDHRDH"/>
</dbReference>
<dbReference type="Pfam" id="PF00106">
    <property type="entry name" value="adh_short"/>
    <property type="match status" value="1"/>
</dbReference>
<organism evidence="4">
    <name type="scientific">Capitella teleta</name>
    <name type="common">Polychaete worm</name>
    <dbReference type="NCBI Taxonomy" id="283909"/>
    <lineage>
        <taxon>Eukaryota</taxon>
        <taxon>Metazoa</taxon>
        <taxon>Spiralia</taxon>
        <taxon>Lophotrochozoa</taxon>
        <taxon>Annelida</taxon>
        <taxon>Polychaeta</taxon>
        <taxon>Sedentaria</taxon>
        <taxon>Scolecida</taxon>
        <taxon>Capitellidae</taxon>
        <taxon>Capitella</taxon>
    </lineage>
</organism>
<evidence type="ECO:0000313" key="6">
    <source>
        <dbReference type="Proteomes" id="UP000014760"/>
    </source>
</evidence>
<dbReference type="InterPro" id="IPR020904">
    <property type="entry name" value="Sc_DH/Rdtase_CS"/>
</dbReference>
<dbReference type="Proteomes" id="UP000014760">
    <property type="component" value="Unassembled WGS sequence"/>
</dbReference>
<dbReference type="EMBL" id="KB309354">
    <property type="protein sequence ID" value="ELT94696.1"/>
    <property type="molecule type" value="Genomic_DNA"/>
</dbReference>
<reference evidence="5" key="3">
    <citation type="submission" date="2015-06" db="UniProtKB">
        <authorList>
            <consortium name="EnsemblMetazoa"/>
        </authorList>
    </citation>
    <scope>IDENTIFICATION</scope>
</reference>
<dbReference type="GO" id="GO:0008202">
    <property type="term" value="P:steroid metabolic process"/>
    <property type="evidence" value="ECO:0007669"/>
    <property type="project" value="TreeGrafter"/>
</dbReference>
<evidence type="ECO:0000256" key="2">
    <source>
        <dbReference type="RuleBase" id="RU000363"/>
    </source>
</evidence>
<dbReference type="EnsemblMetazoa" id="CapteT19950">
    <property type="protein sequence ID" value="CapteP19950"/>
    <property type="gene ID" value="CapteG19950"/>
</dbReference>
<evidence type="ECO:0000256" key="1">
    <source>
        <dbReference type="ARBA" id="ARBA00023002"/>
    </source>
</evidence>
<keyword evidence="3" id="KW-0812">Transmembrane</keyword>
<dbReference type="InterPro" id="IPR036291">
    <property type="entry name" value="NAD(P)-bd_dom_sf"/>
</dbReference>
<evidence type="ECO:0000313" key="4">
    <source>
        <dbReference type="EMBL" id="ELT94696.1"/>
    </source>
</evidence>
<dbReference type="OrthoDB" id="5296at2759"/>
<evidence type="ECO:0000256" key="3">
    <source>
        <dbReference type="SAM" id="Phobius"/>
    </source>
</evidence>
<keyword evidence="3" id="KW-1133">Transmembrane helix</keyword>
<evidence type="ECO:0000313" key="5">
    <source>
        <dbReference type="EnsemblMetazoa" id="CapteP19950"/>
    </source>
</evidence>
<dbReference type="Gene3D" id="3.40.50.720">
    <property type="entry name" value="NAD(P)-binding Rossmann-like Domain"/>
    <property type="match status" value="1"/>
</dbReference>
<comment type="similarity">
    <text evidence="2">Belongs to the short-chain dehydrogenases/reductases (SDR) family.</text>
</comment>
<keyword evidence="6" id="KW-1185">Reference proteome</keyword>
<proteinExistence type="inferred from homology"/>
<reference evidence="6" key="1">
    <citation type="submission" date="2012-12" db="EMBL/GenBank/DDBJ databases">
        <authorList>
            <person name="Hellsten U."/>
            <person name="Grimwood J."/>
            <person name="Chapman J.A."/>
            <person name="Shapiro H."/>
            <person name="Aerts A."/>
            <person name="Otillar R.P."/>
            <person name="Terry A.Y."/>
            <person name="Boore J.L."/>
            <person name="Simakov O."/>
            <person name="Marletaz F."/>
            <person name="Cho S.-J."/>
            <person name="Edsinger-Gonzales E."/>
            <person name="Havlak P."/>
            <person name="Kuo D.-H."/>
            <person name="Larsson T."/>
            <person name="Lv J."/>
            <person name="Arendt D."/>
            <person name="Savage R."/>
            <person name="Osoegawa K."/>
            <person name="de Jong P."/>
            <person name="Lindberg D.R."/>
            <person name="Seaver E.C."/>
            <person name="Weisblat D.A."/>
            <person name="Putnam N.H."/>
            <person name="Grigoriev I.V."/>
            <person name="Rokhsar D.S."/>
        </authorList>
    </citation>
    <scope>NUCLEOTIDE SEQUENCE</scope>
    <source>
        <strain evidence="6">I ESC-2004</strain>
    </source>
</reference>
<feature type="transmembrane region" description="Helical" evidence="3">
    <location>
        <begin position="6"/>
        <end position="23"/>
    </location>
</feature>
<keyword evidence="1" id="KW-0560">Oxidoreductase</keyword>
<keyword evidence="3" id="KW-0472">Membrane</keyword>
<sequence length="323" mass="36557">MLCEAIYLLFALYVIYLIIDYVIRLPKIQSYHDKYVFVTGCDSGFGKMISIRLDTLGFHVFSGCLTEGGLEQLKSETSQRLTPFRLDVTKEESIKDAYDLINSKIPADKGLWAVINNAGIGGGAAPTPWLITEDFRAAMNVNFFPLVEISTRFLPLLESANGRIINMASVLGRFSFQGLAPYVSSKYAVEGMSDAYRRCLKPHGVSVHLIEPGFFKTNITNIVENKRRFMQMWTRLNSRLKNQYPLTIVQKYTAGLSAKMDKLCSSDVSKVVSAYERAVTDLRPRARYVVGYDAKYIFLVLQALPEWISDYLMTRVDMKPVTQ</sequence>
<dbReference type="HOGENOM" id="CLU_010194_2_0_1"/>
<reference evidence="4 6" key="2">
    <citation type="journal article" date="2013" name="Nature">
        <title>Insights into bilaterian evolution from three spiralian genomes.</title>
        <authorList>
            <person name="Simakov O."/>
            <person name="Marletaz F."/>
            <person name="Cho S.J."/>
            <person name="Edsinger-Gonzales E."/>
            <person name="Havlak P."/>
            <person name="Hellsten U."/>
            <person name="Kuo D.H."/>
            <person name="Larsson T."/>
            <person name="Lv J."/>
            <person name="Arendt D."/>
            <person name="Savage R."/>
            <person name="Osoegawa K."/>
            <person name="de Jong P."/>
            <person name="Grimwood J."/>
            <person name="Chapman J.A."/>
            <person name="Shapiro H."/>
            <person name="Aerts A."/>
            <person name="Otillar R.P."/>
            <person name="Terry A.Y."/>
            <person name="Boore J.L."/>
            <person name="Grigoriev I.V."/>
            <person name="Lindberg D.R."/>
            <person name="Seaver E.C."/>
            <person name="Weisblat D.A."/>
            <person name="Putnam N.H."/>
            <person name="Rokhsar D.S."/>
        </authorList>
    </citation>
    <scope>NUCLEOTIDE SEQUENCE</scope>
    <source>
        <strain evidence="4 6">I ESC-2004</strain>
    </source>
</reference>